<dbReference type="InterPro" id="IPR017853">
    <property type="entry name" value="GH"/>
</dbReference>
<evidence type="ECO:0000313" key="16">
    <source>
        <dbReference type="EMBL" id="CAD6199337.1"/>
    </source>
</evidence>
<dbReference type="GO" id="GO:0005102">
    <property type="term" value="F:signaling receptor binding"/>
    <property type="evidence" value="ECO:0007669"/>
    <property type="project" value="UniProtKB-ARBA"/>
</dbReference>
<comment type="similarity">
    <text evidence="4 12">Belongs to the glycosyl hydrolase 30 family.</text>
</comment>
<evidence type="ECO:0000256" key="10">
    <source>
        <dbReference type="ARBA" id="ARBA00050474"/>
    </source>
</evidence>
<feature type="domain" description="Glycosyl hydrolase family 30 TIM-barrel" evidence="14">
    <location>
        <begin position="93"/>
        <end position="439"/>
    </location>
</feature>
<keyword evidence="12" id="KW-0326">Glycosidase</keyword>
<evidence type="ECO:0000256" key="8">
    <source>
        <dbReference type="ARBA" id="ARBA00022919"/>
    </source>
</evidence>
<dbReference type="SUPFAM" id="SSF51011">
    <property type="entry name" value="Glycosyl hydrolase domain"/>
    <property type="match status" value="1"/>
</dbReference>
<evidence type="ECO:0000256" key="13">
    <source>
        <dbReference type="SAM" id="SignalP"/>
    </source>
</evidence>
<keyword evidence="7 12" id="KW-0378">Hydrolase</keyword>
<accession>A0A8S1HY19</accession>
<keyword evidence="9 12" id="KW-0443">Lipid metabolism</keyword>
<evidence type="ECO:0000313" key="17">
    <source>
        <dbReference type="Proteomes" id="UP000835052"/>
    </source>
</evidence>
<dbReference type="Pfam" id="PF17189">
    <property type="entry name" value="Glyco_hydro_30C"/>
    <property type="match status" value="1"/>
</dbReference>
<comment type="catalytic activity">
    <reaction evidence="11">
        <text>an N-acyl-1-beta-D-glucosyl-15-methylhexadecasphing-4-enine + H2O = an N-acyl-15-methylhexadecasphing-4-enine + D-glucose</text>
        <dbReference type="Rhea" id="RHEA:34755"/>
        <dbReference type="ChEBI" id="CHEBI:4167"/>
        <dbReference type="ChEBI" id="CHEBI:15377"/>
        <dbReference type="ChEBI" id="CHEBI:70815"/>
        <dbReference type="ChEBI" id="CHEBI:70846"/>
    </reaction>
    <physiologicalReaction direction="left-to-right" evidence="11">
        <dbReference type="Rhea" id="RHEA:34756"/>
    </physiologicalReaction>
</comment>
<dbReference type="EC" id="3.2.1.45" evidence="5 12"/>
<dbReference type="GO" id="GO:0042391">
    <property type="term" value="P:regulation of membrane potential"/>
    <property type="evidence" value="ECO:0007669"/>
    <property type="project" value="UniProtKB-ARBA"/>
</dbReference>
<dbReference type="Proteomes" id="UP000835052">
    <property type="component" value="Unassembled WGS sequence"/>
</dbReference>
<dbReference type="GO" id="GO:0030163">
    <property type="term" value="P:protein catabolic process"/>
    <property type="evidence" value="ECO:0007669"/>
    <property type="project" value="UniProtKB-ARBA"/>
</dbReference>
<evidence type="ECO:0000256" key="5">
    <source>
        <dbReference type="ARBA" id="ARBA00012658"/>
    </source>
</evidence>
<keyword evidence="6 13" id="KW-0732">Signal</keyword>
<dbReference type="GO" id="GO:0032006">
    <property type="term" value="P:regulation of TOR signaling"/>
    <property type="evidence" value="ECO:0007669"/>
    <property type="project" value="UniProtKB-ARBA"/>
</dbReference>
<dbReference type="GO" id="GO:0010605">
    <property type="term" value="P:negative regulation of macromolecule metabolic process"/>
    <property type="evidence" value="ECO:0007669"/>
    <property type="project" value="UniProtKB-ARBA"/>
</dbReference>
<feature type="chain" id="PRO_5035759667" description="Glucosylceramidase" evidence="13">
    <location>
        <begin position="17"/>
        <end position="511"/>
    </location>
</feature>
<dbReference type="FunFam" id="3.20.20.80:FF:000030">
    <property type="entry name" value="Lysosomal acid glucosylceramidase"/>
    <property type="match status" value="1"/>
</dbReference>
<dbReference type="GO" id="GO:0005764">
    <property type="term" value="C:lysosome"/>
    <property type="evidence" value="ECO:0007669"/>
    <property type="project" value="UniProtKB-ARBA"/>
</dbReference>
<dbReference type="InterPro" id="IPR033452">
    <property type="entry name" value="GH30_C"/>
</dbReference>
<comment type="catalytic activity">
    <reaction evidence="1">
        <text>a beta-D-glucosyl-(1&lt;-&gt;1')-N-acylsphing-4-enine + H2O = an N-acylsphing-4-enine + D-glucose</text>
        <dbReference type="Rhea" id="RHEA:13269"/>
        <dbReference type="ChEBI" id="CHEBI:4167"/>
        <dbReference type="ChEBI" id="CHEBI:15377"/>
        <dbReference type="ChEBI" id="CHEBI:22801"/>
        <dbReference type="ChEBI" id="CHEBI:52639"/>
        <dbReference type="EC" id="3.2.1.45"/>
    </reaction>
    <physiologicalReaction direction="left-to-right" evidence="1">
        <dbReference type="Rhea" id="RHEA:13270"/>
    </physiologicalReaction>
</comment>
<sequence length="511" mass="56810">MRPVVLLFLVFPFLNADGCNKRFLSTGIVCVCNATYCDQIPPPNVVKGHAALYESSKSGKRLDRSVLTSVGTQPSGDVVITLDPSKKYQKMIGFGAAFTDATGANLKSLPNNMANRLIQQNFSPEGLGYTLGRVPIASCDFSTRVYSYDDVDGDFYLNNFALVREDFQWKIPYIKMAQQFSNYKLKLIASPWAAPGWMKTNGQMQDGGQLLGDFGGPYWQTWTHYLIRFLEEYGKNDISFWAMTPQNEPANGNIKGYPFQTMFLSPEMERDFVKSLLGPALRSSIYGKNVSIIIVDDNRNQIPTYANVILADIDAAVYVAGIGAHWYSDDYFGPELLTQVHNSFPDKFILGTESCPGWQSWAVKPLLGSWDRAEQITADIIGDMNNWSTGFMDWNMALDPAAGPNWANNSADGPIIVFANQTEYYKQPVWYAMGHFSKFALPNGYKIDVQASVKSSLQLTGFVNPDGSRVLVAFNNATDTAKTVVVKDTSNPNSYFQYSVGANTITTLYIQ</sequence>
<dbReference type="Gene3D" id="3.20.20.80">
    <property type="entry name" value="Glycosidases"/>
    <property type="match status" value="1"/>
</dbReference>
<dbReference type="GO" id="GO:0006680">
    <property type="term" value="P:glucosylceramide catabolic process"/>
    <property type="evidence" value="ECO:0007669"/>
    <property type="project" value="TreeGrafter"/>
</dbReference>
<dbReference type="InterPro" id="IPR001139">
    <property type="entry name" value="Glyco_hydro_30"/>
</dbReference>
<protein>
    <recommendedName>
        <fullName evidence="5 12">Glucosylceramidase</fullName>
        <ecNumber evidence="5 12">3.2.1.45</ecNumber>
    </recommendedName>
</protein>
<comment type="pathway">
    <text evidence="2">Lipid metabolism; sphingolipid metabolism.</text>
</comment>
<proteinExistence type="inferred from homology"/>
<evidence type="ECO:0000259" key="15">
    <source>
        <dbReference type="Pfam" id="PF17189"/>
    </source>
</evidence>
<evidence type="ECO:0000259" key="14">
    <source>
        <dbReference type="Pfam" id="PF02055"/>
    </source>
</evidence>
<dbReference type="AlphaFoldDB" id="A0A8S1HY19"/>
<evidence type="ECO:0000256" key="9">
    <source>
        <dbReference type="ARBA" id="ARBA00023098"/>
    </source>
</evidence>
<dbReference type="GO" id="GO:0016241">
    <property type="term" value="P:regulation of macroautophagy"/>
    <property type="evidence" value="ECO:0007669"/>
    <property type="project" value="UniProtKB-ARBA"/>
</dbReference>
<evidence type="ECO:0000256" key="4">
    <source>
        <dbReference type="ARBA" id="ARBA00005382"/>
    </source>
</evidence>
<evidence type="ECO:0000256" key="1">
    <source>
        <dbReference type="ARBA" id="ARBA00001013"/>
    </source>
</evidence>
<evidence type="ECO:0000256" key="12">
    <source>
        <dbReference type="RuleBase" id="RU361188"/>
    </source>
</evidence>
<dbReference type="SUPFAM" id="SSF51445">
    <property type="entry name" value="(Trans)glycosidases"/>
    <property type="match status" value="1"/>
</dbReference>
<gene>
    <name evidence="16" type="ORF">CAUJ_LOCUS15240</name>
</gene>
<keyword evidence="17" id="KW-1185">Reference proteome</keyword>
<dbReference type="GO" id="GO:0006066">
    <property type="term" value="P:alcohol metabolic process"/>
    <property type="evidence" value="ECO:0007669"/>
    <property type="project" value="UniProtKB-ARBA"/>
</dbReference>
<dbReference type="PANTHER" id="PTHR11069:SF37">
    <property type="entry name" value="GLUCOSYLCERAMIDASE 1-RELATED"/>
    <property type="match status" value="1"/>
</dbReference>
<dbReference type="EMBL" id="CAJGYM010000168">
    <property type="protein sequence ID" value="CAD6199337.1"/>
    <property type="molecule type" value="Genomic_DNA"/>
</dbReference>
<dbReference type="GO" id="GO:0016758">
    <property type="term" value="F:hexosyltransferase activity"/>
    <property type="evidence" value="ECO:0007669"/>
    <property type="project" value="UniProtKB-ARBA"/>
</dbReference>
<dbReference type="PANTHER" id="PTHR11069">
    <property type="entry name" value="GLUCOSYLCERAMIDASE"/>
    <property type="match status" value="1"/>
</dbReference>
<dbReference type="GO" id="GO:0008202">
    <property type="term" value="P:steroid metabolic process"/>
    <property type="evidence" value="ECO:0007669"/>
    <property type="project" value="UniProtKB-ARBA"/>
</dbReference>
<dbReference type="Pfam" id="PF02055">
    <property type="entry name" value="Glyco_hydro_30"/>
    <property type="match status" value="1"/>
</dbReference>
<evidence type="ECO:0000256" key="3">
    <source>
        <dbReference type="ARBA" id="ARBA00004991"/>
    </source>
</evidence>
<dbReference type="GO" id="GO:0004348">
    <property type="term" value="F:glucosylceramidase activity"/>
    <property type="evidence" value="ECO:0007669"/>
    <property type="project" value="UniProtKB-EC"/>
</dbReference>
<dbReference type="PRINTS" id="PR00843">
    <property type="entry name" value="GLHYDRLASE30"/>
</dbReference>
<comment type="caution">
    <text evidence="16">The sequence shown here is derived from an EMBL/GenBank/DDBJ whole genome shotgun (WGS) entry which is preliminary data.</text>
</comment>
<comment type="catalytic activity">
    <reaction evidence="10">
        <text>a beta-D-glucosylceramide + H2O = an N-acyl-sphingoid base + D-glucose</text>
        <dbReference type="Rhea" id="RHEA:81447"/>
        <dbReference type="ChEBI" id="CHEBI:4167"/>
        <dbReference type="ChEBI" id="CHEBI:15377"/>
        <dbReference type="ChEBI" id="CHEBI:83264"/>
        <dbReference type="ChEBI" id="CHEBI:83273"/>
    </reaction>
    <physiologicalReaction direction="left-to-right" evidence="10">
        <dbReference type="Rhea" id="RHEA:81448"/>
    </physiologicalReaction>
</comment>
<feature type="signal peptide" evidence="13">
    <location>
        <begin position="1"/>
        <end position="16"/>
    </location>
</feature>
<comment type="pathway">
    <text evidence="3">Sphingolipid metabolism.</text>
</comment>
<evidence type="ECO:0000256" key="2">
    <source>
        <dbReference type="ARBA" id="ARBA00004760"/>
    </source>
</evidence>
<evidence type="ECO:0000256" key="7">
    <source>
        <dbReference type="ARBA" id="ARBA00022801"/>
    </source>
</evidence>
<feature type="domain" description="Glycosyl hydrolase family 30 beta sandwich" evidence="15">
    <location>
        <begin position="447"/>
        <end position="508"/>
    </location>
</feature>
<evidence type="ECO:0000256" key="11">
    <source>
        <dbReference type="ARBA" id="ARBA00051345"/>
    </source>
</evidence>
<keyword evidence="8 12" id="KW-0746">Sphingolipid metabolism</keyword>
<dbReference type="OrthoDB" id="2160638at2759"/>
<dbReference type="GO" id="GO:0051246">
    <property type="term" value="P:regulation of protein metabolic process"/>
    <property type="evidence" value="ECO:0007669"/>
    <property type="project" value="UniProtKB-ARBA"/>
</dbReference>
<dbReference type="GO" id="GO:0006914">
    <property type="term" value="P:autophagy"/>
    <property type="evidence" value="ECO:0007669"/>
    <property type="project" value="UniProtKB-ARBA"/>
</dbReference>
<organism evidence="16 17">
    <name type="scientific">Caenorhabditis auriculariae</name>
    <dbReference type="NCBI Taxonomy" id="2777116"/>
    <lineage>
        <taxon>Eukaryota</taxon>
        <taxon>Metazoa</taxon>
        <taxon>Ecdysozoa</taxon>
        <taxon>Nematoda</taxon>
        <taxon>Chromadorea</taxon>
        <taxon>Rhabditida</taxon>
        <taxon>Rhabditina</taxon>
        <taxon>Rhabditomorpha</taxon>
        <taxon>Rhabditoidea</taxon>
        <taxon>Rhabditidae</taxon>
        <taxon>Peloderinae</taxon>
        <taxon>Caenorhabditis</taxon>
    </lineage>
</organism>
<reference evidence="16" key="1">
    <citation type="submission" date="2020-10" db="EMBL/GenBank/DDBJ databases">
        <authorList>
            <person name="Kikuchi T."/>
        </authorList>
    </citation>
    <scope>NUCLEOTIDE SEQUENCE</scope>
    <source>
        <strain evidence="16">NKZ352</strain>
    </source>
</reference>
<dbReference type="GO" id="GO:0007040">
    <property type="term" value="P:lysosome organization"/>
    <property type="evidence" value="ECO:0007669"/>
    <property type="project" value="UniProtKB-ARBA"/>
</dbReference>
<name>A0A8S1HY19_9PELO</name>
<dbReference type="InterPro" id="IPR033453">
    <property type="entry name" value="Glyco_hydro_30_TIM-barrel"/>
</dbReference>
<evidence type="ECO:0000256" key="6">
    <source>
        <dbReference type="ARBA" id="ARBA00022729"/>
    </source>
</evidence>
<dbReference type="GO" id="GO:0005774">
    <property type="term" value="C:vacuolar membrane"/>
    <property type="evidence" value="ECO:0007669"/>
    <property type="project" value="UniProtKB-ARBA"/>
</dbReference>